<dbReference type="InterPro" id="IPR033653">
    <property type="entry name" value="NTP-PPase_DR2231-like"/>
</dbReference>
<name>A0A5C6DR62_9BACT</name>
<dbReference type="Gene3D" id="1.10.3420.10">
    <property type="entry name" value="putative ntp pyrophosphohydrolase like domain"/>
    <property type="match status" value="1"/>
</dbReference>
<dbReference type="InterPro" id="IPR023292">
    <property type="entry name" value="NTP_PyroPHydrolase-like_dom_sf"/>
</dbReference>
<accession>A0A5C6DR62</accession>
<dbReference type="Proteomes" id="UP000315471">
    <property type="component" value="Unassembled WGS sequence"/>
</dbReference>
<proteinExistence type="predicted"/>
<dbReference type="InterPro" id="IPR021130">
    <property type="entry name" value="PRib-ATP_PPHydrolase-like"/>
</dbReference>
<protein>
    <submittedName>
        <fullName evidence="2">Phosphoribosyl-ATP pyrophosphohydrolase</fullName>
    </submittedName>
</protein>
<dbReference type="Pfam" id="PF01503">
    <property type="entry name" value="PRA-PH"/>
    <property type="match status" value="1"/>
</dbReference>
<evidence type="ECO:0000256" key="1">
    <source>
        <dbReference type="SAM" id="MobiDB-lite"/>
    </source>
</evidence>
<gene>
    <name evidence="2" type="ORF">Q31b_37520</name>
</gene>
<evidence type="ECO:0000313" key="2">
    <source>
        <dbReference type="EMBL" id="TWU38674.1"/>
    </source>
</evidence>
<dbReference type="SUPFAM" id="SSF101386">
    <property type="entry name" value="all-alpha NTP pyrophosphatases"/>
    <property type="match status" value="1"/>
</dbReference>
<sequence length="154" mass="16658">MEKKIAKVTEFHRSIGEKVADDAELLEQNIEADRKLANGLRELIAKSMSDGQRGSHLNRRALMAIEELAEWIEAHTEGDLVAAADALGDRIYVLLGDAVATGLPASELFDEVHRSNMTKRATSADSGKGTKSDSFEAPNIAGILGRASQKEIDV</sequence>
<feature type="region of interest" description="Disordered" evidence="1">
    <location>
        <begin position="118"/>
        <end position="137"/>
    </location>
</feature>
<comment type="caution">
    <text evidence="2">The sequence shown here is derived from an EMBL/GenBank/DDBJ whole genome shotgun (WGS) entry which is preliminary data.</text>
</comment>
<organism evidence="2 3">
    <name type="scientific">Novipirellula aureliae</name>
    <dbReference type="NCBI Taxonomy" id="2527966"/>
    <lineage>
        <taxon>Bacteria</taxon>
        <taxon>Pseudomonadati</taxon>
        <taxon>Planctomycetota</taxon>
        <taxon>Planctomycetia</taxon>
        <taxon>Pirellulales</taxon>
        <taxon>Pirellulaceae</taxon>
        <taxon>Novipirellula</taxon>
    </lineage>
</organism>
<dbReference type="EMBL" id="SJPY01000006">
    <property type="protein sequence ID" value="TWU38674.1"/>
    <property type="molecule type" value="Genomic_DNA"/>
</dbReference>
<reference evidence="2 3" key="1">
    <citation type="submission" date="2019-02" db="EMBL/GenBank/DDBJ databases">
        <title>Deep-cultivation of Planctomycetes and their phenomic and genomic characterization uncovers novel biology.</title>
        <authorList>
            <person name="Wiegand S."/>
            <person name="Jogler M."/>
            <person name="Boedeker C."/>
            <person name="Pinto D."/>
            <person name="Vollmers J."/>
            <person name="Rivas-Marin E."/>
            <person name="Kohn T."/>
            <person name="Peeters S.H."/>
            <person name="Heuer A."/>
            <person name="Rast P."/>
            <person name="Oberbeckmann S."/>
            <person name="Bunk B."/>
            <person name="Jeske O."/>
            <person name="Meyerdierks A."/>
            <person name="Storesund J.E."/>
            <person name="Kallscheuer N."/>
            <person name="Luecker S."/>
            <person name="Lage O.M."/>
            <person name="Pohl T."/>
            <person name="Merkel B.J."/>
            <person name="Hornburger P."/>
            <person name="Mueller R.-W."/>
            <person name="Bruemmer F."/>
            <person name="Labrenz M."/>
            <person name="Spormann A.M."/>
            <person name="Op Den Camp H."/>
            <person name="Overmann J."/>
            <person name="Amann R."/>
            <person name="Jetten M.S.M."/>
            <person name="Mascher T."/>
            <person name="Medema M.H."/>
            <person name="Devos D.P."/>
            <person name="Kaster A.-K."/>
            <person name="Ovreas L."/>
            <person name="Rohde M."/>
            <person name="Galperin M.Y."/>
            <person name="Jogler C."/>
        </authorList>
    </citation>
    <scope>NUCLEOTIDE SEQUENCE [LARGE SCALE GENOMIC DNA]</scope>
    <source>
        <strain evidence="2 3">Q31b</strain>
    </source>
</reference>
<keyword evidence="3" id="KW-1185">Reference proteome</keyword>
<dbReference type="AlphaFoldDB" id="A0A5C6DR62"/>
<dbReference type="CDD" id="cd11530">
    <property type="entry name" value="NTP-PPase_DR2231_like"/>
    <property type="match status" value="1"/>
</dbReference>
<evidence type="ECO:0000313" key="3">
    <source>
        <dbReference type="Proteomes" id="UP000315471"/>
    </source>
</evidence>
<dbReference type="RefSeq" id="WP_146601021.1">
    <property type="nucleotide sequence ID" value="NZ_SJPY01000006.1"/>
</dbReference>
<dbReference type="OrthoDB" id="281165at2"/>
<dbReference type="GO" id="GO:0016787">
    <property type="term" value="F:hydrolase activity"/>
    <property type="evidence" value="ECO:0007669"/>
    <property type="project" value="UniProtKB-KW"/>
</dbReference>
<keyword evidence="2" id="KW-0378">Hydrolase</keyword>